<feature type="transmembrane region" description="Helical" evidence="8">
    <location>
        <begin position="400"/>
        <end position="422"/>
    </location>
</feature>
<dbReference type="InterPro" id="IPR005829">
    <property type="entry name" value="Sugar_transporter_CS"/>
</dbReference>
<feature type="transmembrane region" description="Helical" evidence="8">
    <location>
        <begin position="99"/>
        <end position="119"/>
    </location>
</feature>
<feature type="transmembrane region" description="Helical" evidence="8">
    <location>
        <begin position="368"/>
        <end position="388"/>
    </location>
</feature>
<evidence type="ECO:0000259" key="9">
    <source>
        <dbReference type="PROSITE" id="PS50850"/>
    </source>
</evidence>
<evidence type="ECO:0000256" key="1">
    <source>
        <dbReference type="ARBA" id="ARBA00004141"/>
    </source>
</evidence>
<protein>
    <submittedName>
        <fullName evidence="10">Maltose permease</fullName>
    </submittedName>
</protein>
<dbReference type="InterPro" id="IPR020846">
    <property type="entry name" value="MFS_dom"/>
</dbReference>
<feature type="transmembrane region" description="Helical" evidence="8">
    <location>
        <begin position="214"/>
        <end position="236"/>
    </location>
</feature>
<name>A0AA38RE69_9PEZI</name>
<dbReference type="PROSITE" id="PS00216">
    <property type="entry name" value="SUGAR_TRANSPORT_1"/>
    <property type="match status" value="1"/>
</dbReference>
<feature type="domain" description="Major facilitator superfamily (MFS) profile" evidence="9">
    <location>
        <begin position="51"/>
        <end position="491"/>
    </location>
</feature>
<dbReference type="PANTHER" id="PTHR48022">
    <property type="entry name" value="PLASTIDIC GLUCOSE TRANSPORTER 4"/>
    <property type="match status" value="1"/>
</dbReference>
<evidence type="ECO:0000313" key="11">
    <source>
        <dbReference type="Proteomes" id="UP001174694"/>
    </source>
</evidence>
<dbReference type="Gene3D" id="1.20.1250.20">
    <property type="entry name" value="MFS general substrate transporter like domains"/>
    <property type="match status" value="1"/>
</dbReference>
<feature type="transmembrane region" description="Helical" evidence="8">
    <location>
        <begin position="186"/>
        <end position="208"/>
    </location>
</feature>
<comment type="caution">
    <text evidence="10">The sequence shown here is derived from an EMBL/GenBank/DDBJ whole genome shotgun (WGS) entry which is preliminary data.</text>
</comment>
<feature type="transmembrane region" description="Helical" evidence="8">
    <location>
        <begin position="344"/>
        <end position="361"/>
    </location>
</feature>
<evidence type="ECO:0000256" key="5">
    <source>
        <dbReference type="ARBA" id="ARBA00022989"/>
    </source>
</evidence>
<keyword evidence="3 7" id="KW-0813">Transport</keyword>
<evidence type="ECO:0000256" key="7">
    <source>
        <dbReference type="RuleBase" id="RU003346"/>
    </source>
</evidence>
<evidence type="ECO:0000256" key="3">
    <source>
        <dbReference type="ARBA" id="ARBA00022448"/>
    </source>
</evidence>
<dbReference type="Pfam" id="PF00083">
    <property type="entry name" value="Sugar_tr"/>
    <property type="match status" value="1"/>
</dbReference>
<dbReference type="NCBIfam" id="TIGR00879">
    <property type="entry name" value="SP"/>
    <property type="match status" value="1"/>
</dbReference>
<dbReference type="SUPFAM" id="SSF103473">
    <property type="entry name" value="MFS general substrate transporter"/>
    <property type="match status" value="1"/>
</dbReference>
<feature type="transmembrane region" description="Helical" evidence="8">
    <location>
        <begin position="434"/>
        <end position="457"/>
    </location>
</feature>
<keyword evidence="4 8" id="KW-0812">Transmembrane</keyword>
<dbReference type="EMBL" id="JANBVO010000018">
    <property type="protein sequence ID" value="KAJ9143826.1"/>
    <property type="molecule type" value="Genomic_DNA"/>
</dbReference>
<dbReference type="GO" id="GO:0016020">
    <property type="term" value="C:membrane"/>
    <property type="evidence" value="ECO:0007669"/>
    <property type="project" value="UniProtKB-SubCell"/>
</dbReference>
<gene>
    <name evidence="10" type="ORF">NKR23_g6443</name>
</gene>
<feature type="transmembrane region" description="Helical" evidence="8">
    <location>
        <begin position="469"/>
        <end position="486"/>
    </location>
</feature>
<dbReference type="AlphaFoldDB" id="A0AA38RE69"/>
<dbReference type="PANTHER" id="PTHR48022:SF22">
    <property type="entry name" value="MAJOR FACILITATOR SUPERFAMILY (MFS) PROFILE DOMAIN-CONTAINING PROTEIN"/>
    <property type="match status" value="1"/>
</dbReference>
<keyword evidence="11" id="KW-1185">Reference proteome</keyword>
<organism evidence="10 11">
    <name type="scientific">Pleurostoma richardsiae</name>
    <dbReference type="NCBI Taxonomy" id="41990"/>
    <lineage>
        <taxon>Eukaryota</taxon>
        <taxon>Fungi</taxon>
        <taxon>Dikarya</taxon>
        <taxon>Ascomycota</taxon>
        <taxon>Pezizomycotina</taxon>
        <taxon>Sordariomycetes</taxon>
        <taxon>Sordariomycetidae</taxon>
        <taxon>Calosphaeriales</taxon>
        <taxon>Pleurostomataceae</taxon>
        <taxon>Pleurostoma</taxon>
    </lineage>
</organism>
<dbReference type="InterPro" id="IPR050360">
    <property type="entry name" value="MFS_Sugar_Transporters"/>
</dbReference>
<proteinExistence type="inferred from homology"/>
<evidence type="ECO:0000256" key="2">
    <source>
        <dbReference type="ARBA" id="ARBA00010992"/>
    </source>
</evidence>
<sequence>MTTTISPKEETEQGFEHVQDAADELGHLANLHEHKVSPIQALRKRPLAAAWALYAIFTCLLVSFENQASGMVLSIPEFRKDFGREYAGNYVLDADWQSAFSGGPIASSVIGTFGAGYFADKIGRKPLLIGAIIVSFAAVAMEFVATTNALFFGGKFVNGFVTGIILSVSVTYVGEVTPLALRGIFTCLNALMMTIGPLTSAIIINYTGDYSSRWAYRAVFCSQFGFAAIAAIFVPFMPESPIWLISVDKDDKAVNALRRLGYRDHADLTLRMSQIRTTLNEAKAEVAGATYVDCFRRSNLRRTIISVMPLAIQALSGVYFIASYGTYYMQLAGYGTSESFKLQIAQHGCAMAGNICSWYLIDRVGRRPLMFWGTMSITIILLITASLAAEGSHGAIKGSVAFIVMYNFFYNISIGATAYTLLCEVATSRLRVKTISIGVALQYLIYLVWAFVIPYIFNPDKANLGAKTAYIFGAFGLLSLVYLWFYQPETAGRSFEELDELFMKGISVRDFGKFKTDAELKGEQAEEITQKTVD</sequence>
<comment type="subcellular location">
    <subcellularLocation>
        <location evidence="1">Membrane</location>
        <topology evidence="1">Multi-pass membrane protein</topology>
    </subcellularLocation>
</comment>
<evidence type="ECO:0000256" key="4">
    <source>
        <dbReference type="ARBA" id="ARBA00022692"/>
    </source>
</evidence>
<evidence type="ECO:0000313" key="10">
    <source>
        <dbReference type="EMBL" id="KAJ9143826.1"/>
    </source>
</evidence>
<evidence type="ECO:0000256" key="8">
    <source>
        <dbReference type="SAM" id="Phobius"/>
    </source>
</evidence>
<dbReference type="Proteomes" id="UP001174694">
    <property type="component" value="Unassembled WGS sequence"/>
</dbReference>
<dbReference type="InterPro" id="IPR036259">
    <property type="entry name" value="MFS_trans_sf"/>
</dbReference>
<dbReference type="InterPro" id="IPR005828">
    <property type="entry name" value="MFS_sugar_transport-like"/>
</dbReference>
<dbReference type="FunFam" id="1.20.1250.20:FF:000078">
    <property type="entry name" value="MFS maltose transporter, putative"/>
    <property type="match status" value="1"/>
</dbReference>
<feature type="transmembrane region" description="Helical" evidence="8">
    <location>
        <begin position="126"/>
        <end position="144"/>
    </location>
</feature>
<feature type="transmembrane region" description="Helical" evidence="8">
    <location>
        <begin position="156"/>
        <end position="174"/>
    </location>
</feature>
<feature type="transmembrane region" description="Helical" evidence="8">
    <location>
        <begin position="304"/>
        <end position="324"/>
    </location>
</feature>
<keyword evidence="6 8" id="KW-0472">Membrane</keyword>
<reference evidence="10" key="1">
    <citation type="submission" date="2022-07" db="EMBL/GenBank/DDBJ databases">
        <title>Fungi with potential for degradation of polypropylene.</title>
        <authorList>
            <person name="Gostincar C."/>
        </authorList>
    </citation>
    <scope>NUCLEOTIDE SEQUENCE</scope>
    <source>
        <strain evidence="10">EXF-13308</strain>
    </source>
</reference>
<accession>A0AA38RE69</accession>
<dbReference type="PROSITE" id="PS50850">
    <property type="entry name" value="MFS"/>
    <property type="match status" value="1"/>
</dbReference>
<dbReference type="InterPro" id="IPR003663">
    <property type="entry name" value="Sugar/inositol_transpt"/>
</dbReference>
<dbReference type="GO" id="GO:0005351">
    <property type="term" value="F:carbohydrate:proton symporter activity"/>
    <property type="evidence" value="ECO:0007669"/>
    <property type="project" value="TreeGrafter"/>
</dbReference>
<feature type="transmembrane region" description="Helical" evidence="8">
    <location>
        <begin position="47"/>
        <end position="64"/>
    </location>
</feature>
<evidence type="ECO:0000256" key="6">
    <source>
        <dbReference type="ARBA" id="ARBA00023136"/>
    </source>
</evidence>
<comment type="similarity">
    <text evidence="2 7">Belongs to the major facilitator superfamily. Sugar transporter (TC 2.A.1.1) family.</text>
</comment>
<keyword evidence="5 8" id="KW-1133">Transmembrane helix</keyword>